<evidence type="ECO:0000313" key="3">
    <source>
        <dbReference type="EMBL" id="AXQ70505.1"/>
    </source>
</evidence>
<dbReference type="GO" id="GO:0016740">
    <property type="term" value="F:transferase activity"/>
    <property type="evidence" value="ECO:0007669"/>
    <property type="project" value="UniProtKB-KW"/>
</dbReference>
<reference evidence="4" key="1">
    <citation type="submission" date="2018-05" db="EMBL/GenBank/DDBJ databases">
        <authorList>
            <person name="You S."/>
        </authorList>
    </citation>
    <scope>NUCLEOTIDE SEQUENCE [LARGE SCALE GENOMIC DNA]</scope>
</reference>
<proteinExistence type="predicted"/>
<dbReference type="Gene3D" id="3.90.550.10">
    <property type="entry name" value="Spore Coat Polysaccharide Biosynthesis Protein SpsA, Chain A"/>
    <property type="match status" value="1"/>
</dbReference>
<sequence>MDLTYIMPCRIESEDRLKNIITSVSYLLKTFPKAKVIVKEVDTRSTFKFRALPEIKKIVSTDNLTHVFEESSDNLFHKTRILNDLILMADTKVVCSHDVDVVYPISSHLSAYEAIVNDQVDVVYPYGCGVWQYQVNYPMEVFEKFINSGHNLDVISDQCRTESSTIGWTQFYNRESVIKGGLWNEEFISWGAEDCEFYYRFNALGYRVGRIDGHIWHFEHGRTHNSHYNNPKFMENHQLWQRLRNTPKEQLVSYYQNVPYLKNRNASV</sequence>
<dbReference type="SUPFAM" id="SSF53448">
    <property type="entry name" value="Nucleotide-diphospho-sugar transferases"/>
    <property type="match status" value="1"/>
</dbReference>
<dbReference type="KEGG" id="vg:55001886"/>
<feature type="domain" description="Galactosyltransferase C-terminal" evidence="2">
    <location>
        <begin position="172"/>
        <end position="220"/>
    </location>
</feature>
<evidence type="ECO:0000256" key="1">
    <source>
        <dbReference type="ARBA" id="ARBA00022679"/>
    </source>
</evidence>
<dbReference type="RefSeq" id="YP_009810864.1">
    <property type="nucleotide sequence ID" value="NC_048049.1"/>
</dbReference>
<organism evidence="3 4">
    <name type="scientific">Synechococcus phage S-T4</name>
    <dbReference type="NCBI Taxonomy" id="2268578"/>
    <lineage>
        <taxon>Viruses</taxon>
        <taxon>Duplodnaviria</taxon>
        <taxon>Heunggongvirae</taxon>
        <taxon>Uroviricota</taxon>
        <taxon>Caudoviricetes</taxon>
        <taxon>Pantevenvirales</taxon>
        <taxon>Kyanoviridae</taxon>
        <taxon>Tamkungvirus</taxon>
        <taxon>Tamkungvirus ST4</taxon>
    </lineage>
</organism>
<keyword evidence="1" id="KW-0808">Transferase</keyword>
<name>A0A385EGX1_9CAUD</name>
<dbReference type="InterPro" id="IPR027791">
    <property type="entry name" value="Galactosyl_T_C"/>
</dbReference>
<keyword evidence="4" id="KW-1185">Reference proteome</keyword>
<dbReference type="InterPro" id="IPR029044">
    <property type="entry name" value="Nucleotide-diphossugar_trans"/>
</dbReference>
<accession>A0A385EGX1</accession>
<dbReference type="Pfam" id="PF02709">
    <property type="entry name" value="Glyco_transf_7C"/>
    <property type="match status" value="1"/>
</dbReference>
<dbReference type="EMBL" id="MH412654">
    <property type="protein sequence ID" value="AXQ70505.1"/>
    <property type="molecule type" value="Genomic_DNA"/>
</dbReference>
<dbReference type="GeneID" id="55001886"/>
<dbReference type="Proteomes" id="UP000257648">
    <property type="component" value="Segment"/>
</dbReference>
<evidence type="ECO:0000313" key="4">
    <source>
        <dbReference type="Proteomes" id="UP000257648"/>
    </source>
</evidence>
<evidence type="ECO:0000259" key="2">
    <source>
        <dbReference type="Pfam" id="PF02709"/>
    </source>
</evidence>
<protein>
    <recommendedName>
        <fullName evidence="2">Galactosyltransferase C-terminal domain-containing protein</fullName>
    </recommendedName>
</protein>